<keyword evidence="4" id="KW-1185">Reference proteome</keyword>
<dbReference type="EMBL" id="CP072110">
    <property type="protein sequence ID" value="QTH63996.1"/>
    <property type="molecule type" value="Genomic_DNA"/>
</dbReference>
<dbReference type="RefSeq" id="WP_208832051.1">
    <property type="nucleotide sequence ID" value="NZ_CP072110.1"/>
</dbReference>
<dbReference type="SUPFAM" id="SSF82649">
    <property type="entry name" value="SufE/NifU"/>
    <property type="match status" value="1"/>
</dbReference>
<evidence type="ECO:0000256" key="1">
    <source>
        <dbReference type="ARBA" id="ARBA00010282"/>
    </source>
</evidence>
<organism evidence="3 4">
    <name type="scientific">Psychrosphaera ytuae</name>
    <dbReference type="NCBI Taxonomy" id="2820710"/>
    <lineage>
        <taxon>Bacteria</taxon>
        <taxon>Pseudomonadati</taxon>
        <taxon>Pseudomonadota</taxon>
        <taxon>Gammaproteobacteria</taxon>
        <taxon>Alteromonadales</taxon>
        <taxon>Pseudoalteromonadaceae</taxon>
        <taxon>Psychrosphaera</taxon>
    </lineage>
</organism>
<protein>
    <submittedName>
        <fullName evidence="3">SufE family protein</fullName>
    </submittedName>
</protein>
<accession>A0A975DBC9</accession>
<dbReference type="Pfam" id="PF02657">
    <property type="entry name" value="SufE"/>
    <property type="match status" value="1"/>
</dbReference>
<evidence type="ECO:0000313" key="4">
    <source>
        <dbReference type="Proteomes" id="UP000682739"/>
    </source>
</evidence>
<dbReference type="PANTHER" id="PTHR43597">
    <property type="entry name" value="SULFUR ACCEPTOR PROTEIN CSDE"/>
    <property type="match status" value="1"/>
</dbReference>
<sequence length="149" mass="16573">MNHVAPAELQQSVVIFADELGLTADDIVNQLSAEQGWQNKYRRIMLLGKTLPVLDDSFKNDLYQVQGCESQVWLTHSWQGDRLKLAASSDAKIVKGLIAIVLAAYNNKTRNEVEQFNVDEYLDGLGLIDQLSPSRGNGIKAIIEAIRAF</sequence>
<feature type="domain" description="Fe-S metabolism associated" evidence="2">
    <location>
        <begin position="29"/>
        <end position="148"/>
    </location>
</feature>
<dbReference type="KEGG" id="psym:J1N51_00405"/>
<name>A0A975DBC9_9GAMM</name>
<dbReference type="Proteomes" id="UP000682739">
    <property type="component" value="Chromosome"/>
</dbReference>
<gene>
    <name evidence="3" type="ORF">J1N51_00405</name>
</gene>
<evidence type="ECO:0000313" key="3">
    <source>
        <dbReference type="EMBL" id="QTH63996.1"/>
    </source>
</evidence>
<dbReference type="InterPro" id="IPR003808">
    <property type="entry name" value="Fe-S_metab-assoc_dom"/>
</dbReference>
<dbReference type="AlphaFoldDB" id="A0A975DBC9"/>
<comment type="similarity">
    <text evidence="1">Belongs to the SufE family.</text>
</comment>
<reference evidence="3" key="1">
    <citation type="submission" date="2021-03" db="EMBL/GenBank/DDBJ databases">
        <title>Description of Psychrosphaera ytuae sp. nov. isolated from deep sea sediment of South China Sea.</title>
        <authorList>
            <person name="Zhang J."/>
            <person name="Xu X.-D."/>
        </authorList>
    </citation>
    <scope>NUCLEOTIDE SEQUENCE</scope>
    <source>
        <strain evidence="3">MTZ26</strain>
    </source>
</reference>
<dbReference type="PANTHER" id="PTHR43597:SF5">
    <property type="entry name" value="SUFE-LIKE PROTEIN 2, CHLOROPLASTIC"/>
    <property type="match status" value="1"/>
</dbReference>
<evidence type="ECO:0000259" key="2">
    <source>
        <dbReference type="Pfam" id="PF02657"/>
    </source>
</evidence>
<dbReference type="Gene3D" id="3.90.1010.10">
    <property type="match status" value="1"/>
</dbReference>
<proteinExistence type="inferred from homology"/>